<organism evidence="6 7">
    <name type="scientific">Rhodococcus jostii (strain RHA1)</name>
    <dbReference type="NCBI Taxonomy" id="101510"/>
    <lineage>
        <taxon>Bacteria</taxon>
        <taxon>Bacillati</taxon>
        <taxon>Actinomycetota</taxon>
        <taxon>Actinomycetes</taxon>
        <taxon>Mycobacteriales</taxon>
        <taxon>Nocardiaceae</taxon>
        <taxon>Rhodococcus</taxon>
    </lineage>
</organism>
<comment type="catalytic activity">
    <reaction evidence="5">
        <text>a (3R)-hydroxyacyl-[ACP] + NADP(+) = a 3-oxoacyl-[ACP] + NADPH + H(+)</text>
        <dbReference type="Rhea" id="RHEA:17397"/>
        <dbReference type="Rhea" id="RHEA-COMP:9916"/>
        <dbReference type="Rhea" id="RHEA-COMP:9945"/>
        <dbReference type="ChEBI" id="CHEBI:15378"/>
        <dbReference type="ChEBI" id="CHEBI:57783"/>
        <dbReference type="ChEBI" id="CHEBI:58349"/>
        <dbReference type="ChEBI" id="CHEBI:78776"/>
        <dbReference type="ChEBI" id="CHEBI:78827"/>
        <dbReference type="EC" id="1.1.1.100"/>
    </reaction>
    <physiologicalReaction direction="right-to-left" evidence="5">
        <dbReference type="Rhea" id="RHEA:17399"/>
    </physiologicalReaction>
</comment>
<dbReference type="Pfam" id="PF00106">
    <property type="entry name" value="adh_short"/>
    <property type="match status" value="1"/>
</dbReference>
<evidence type="ECO:0000256" key="4">
    <source>
        <dbReference type="ARBA" id="ARBA00040781"/>
    </source>
</evidence>
<evidence type="ECO:0000256" key="1">
    <source>
        <dbReference type="ARBA" id="ARBA00004191"/>
    </source>
</evidence>
<evidence type="ECO:0000256" key="5">
    <source>
        <dbReference type="ARBA" id="ARBA00047400"/>
    </source>
</evidence>
<dbReference type="GO" id="GO:0004316">
    <property type="term" value="F:3-oxoacyl-[acyl-carrier-protein] reductase (NADPH) activity"/>
    <property type="evidence" value="ECO:0007669"/>
    <property type="project" value="UniProtKB-EC"/>
</dbReference>
<dbReference type="InterPro" id="IPR036291">
    <property type="entry name" value="NAD(P)-bd_dom_sf"/>
</dbReference>
<dbReference type="InterPro" id="IPR050259">
    <property type="entry name" value="SDR"/>
</dbReference>
<dbReference type="InterPro" id="IPR002347">
    <property type="entry name" value="SDR_fam"/>
</dbReference>
<name>Q0RWL2_RHOJR</name>
<dbReference type="Gene3D" id="3.40.50.720">
    <property type="entry name" value="NAD(P)-binding Rossmann-like Domain"/>
    <property type="match status" value="1"/>
</dbReference>
<accession>Q0RWL2</accession>
<comment type="similarity">
    <text evidence="2">Belongs to the short-chain dehydrogenases/reductases (SDR) family.</text>
</comment>
<dbReference type="RefSeq" id="WP_011599993.1">
    <property type="nucleotide sequence ID" value="NC_008270.1"/>
</dbReference>
<sequence length="156" mass="16502">MARFVRCDVRDGAAVEAMIDVAEGAFGRLGVFVNNAGMTRDATMRTMTEPDFDDIVAVHLKGACNGTRSAANRMREYGSGAIVNISSWSGKVGFVGQMNDSAAKARHSRADEGRGEGSDVHSRCFSFVGCSEGECGSAKNTARPVAMVNAGHFRAC</sequence>
<dbReference type="PANTHER" id="PTHR42879">
    <property type="entry name" value="3-OXOACYL-(ACYL-CARRIER-PROTEIN) REDUCTASE"/>
    <property type="match status" value="1"/>
</dbReference>
<protein>
    <recommendedName>
        <fullName evidence="4">3-oxoacyl-[acyl-carrier-protein] reductase MabA</fullName>
    </recommendedName>
</protein>
<dbReference type="EMBL" id="CP000433">
    <property type="protein sequence ID" value="ABH00324.1"/>
    <property type="molecule type" value="Genomic_DNA"/>
</dbReference>
<evidence type="ECO:0000313" key="6">
    <source>
        <dbReference type="EMBL" id="ABH00324.1"/>
    </source>
</evidence>
<proteinExistence type="inferred from homology"/>
<dbReference type="PRINTS" id="PR00081">
    <property type="entry name" value="GDHRDH"/>
</dbReference>
<evidence type="ECO:0000256" key="3">
    <source>
        <dbReference type="ARBA" id="ARBA00022512"/>
    </source>
</evidence>
<dbReference type="Proteomes" id="UP000008710">
    <property type="component" value="Plasmid pRHL2"/>
</dbReference>
<evidence type="ECO:0000256" key="2">
    <source>
        <dbReference type="ARBA" id="ARBA00006484"/>
    </source>
</evidence>
<dbReference type="PANTHER" id="PTHR42879:SF2">
    <property type="entry name" value="3-OXOACYL-[ACYL-CARRIER-PROTEIN] REDUCTASE FABG"/>
    <property type="match status" value="1"/>
</dbReference>
<keyword evidence="6" id="KW-0560">Oxidoreductase</keyword>
<evidence type="ECO:0000313" key="7">
    <source>
        <dbReference type="Proteomes" id="UP000008710"/>
    </source>
</evidence>
<keyword evidence="6" id="KW-0614">Plasmid</keyword>
<keyword evidence="3" id="KW-0964">Secreted</keyword>
<comment type="subcellular location">
    <subcellularLocation>
        <location evidence="1">Secreted</location>
        <location evidence="1">Cell wall</location>
    </subcellularLocation>
</comment>
<reference evidence="7" key="1">
    <citation type="journal article" date="2006" name="Proc. Natl. Acad. Sci. U.S.A.">
        <title>The complete genome of Rhodococcus sp. RHA1 provides insights into a catabolic powerhouse.</title>
        <authorList>
            <person name="McLeod M.P."/>
            <person name="Warren R.L."/>
            <person name="Hsiao W.W.L."/>
            <person name="Araki N."/>
            <person name="Myhre M."/>
            <person name="Fernandes C."/>
            <person name="Miyazawa D."/>
            <person name="Wong W."/>
            <person name="Lillquist A.L."/>
            <person name="Wang D."/>
            <person name="Dosanjh M."/>
            <person name="Hara H."/>
            <person name="Petrescu A."/>
            <person name="Morin R.D."/>
            <person name="Yang G."/>
            <person name="Stott J.M."/>
            <person name="Schein J.E."/>
            <person name="Shin H."/>
            <person name="Smailus D."/>
            <person name="Siddiqui A.S."/>
            <person name="Marra M.A."/>
            <person name="Jones S.J.M."/>
            <person name="Holt R."/>
            <person name="Brinkman F.S.L."/>
            <person name="Miyauchi K."/>
            <person name="Fukuda M."/>
            <person name="Davies J.E."/>
            <person name="Mohn W.W."/>
            <person name="Eltis L.D."/>
        </authorList>
    </citation>
    <scope>NUCLEOTIDE SEQUENCE [LARGE SCALE GENOMIC DNA]</scope>
    <source>
        <strain evidence="7">RHA1</strain>
    </source>
</reference>
<dbReference type="KEGG" id="rha:RHA1_ro10131"/>
<dbReference type="SUPFAM" id="SSF51735">
    <property type="entry name" value="NAD(P)-binding Rossmann-fold domains"/>
    <property type="match status" value="1"/>
</dbReference>
<dbReference type="AlphaFoldDB" id="Q0RWL2"/>
<keyword evidence="3" id="KW-0134">Cell wall</keyword>
<geneLocation type="plasmid" evidence="6 7">
    <name>pRHL2</name>
</geneLocation>
<gene>
    <name evidence="6" type="ordered locus">RHA1_ro10131</name>
</gene>
<dbReference type="HOGENOM" id="CLU_1685227_0_0_11"/>